<proteinExistence type="predicted"/>
<keyword evidence="2" id="KW-1185">Reference proteome</keyword>
<dbReference type="Proteomes" id="UP001163324">
    <property type="component" value="Chromosome 2"/>
</dbReference>
<accession>A0ACC0VD23</accession>
<name>A0ACC0VD23_9HYPO</name>
<dbReference type="EMBL" id="CM047941">
    <property type="protein sequence ID" value="KAI9903368.1"/>
    <property type="molecule type" value="Genomic_DNA"/>
</dbReference>
<protein>
    <submittedName>
        <fullName evidence="1">Uncharacterized protein</fullName>
    </submittedName>
</protein>
<evidence type="ECO:0000313" key="1">
    <source>
        <dbReference type="EMBL" id="KAI9903368.1"/>
    </source>
</evidence>
<gene>
    <name evidence="1" type="ORF">N3K66_002720</name>
</gene>
<comment type="caution">
    <text evidence="1">The sequence shown here is derived from an EMBL/GenBank/DDBJ whole genome shotgun (WGS) entry which is preliminary data.</text>
</comment>
<sequence>MSHHPHHYGWAQENQRQQYSGASSANSEQPGPRLPPLQGLLAGVPSGHEHPEPHQPHQPYSRPHIPPIGSHPPYQQQSHGPYPPSAPSYHEPPQPQPQPQPTPPPPARHYQEPHPQHRPPLSDPKARPGHLPDPELSMIAQGRDWNQQSQPPPATYPISHPYSQAPGYGSGQTHLAHESHSRPWDPSEVVAMSQQMTGPQASARVATLSEIPNLLASNRAHTIQGLKFLVSMRQQPKAARACGSGERDRRNIDPPPIIQLNVEAPEMTKEELAKYLRYESYVMTCSITDETGTQDASQMPAEYRHQRRLTGSLVGTPFVGKDENKQEGCFFPFSDLSVRTLGRYRLKFSMIMIDPTKAGQCRHFPILAEILSAPFDVYTAKEFPGINESTKLVRTLREQGCIIAIKKGNDKKRRAREDDESEEEDEGNDDKRINTRG</sequence>
<organism evidence="1 2">
    <name type="scientific">Trichothecium roseum</name>
    <dbReference type="NCBI Taxonomy" id="47278"/>
    <lineage>
        <taxon>Eukaryota</taxon>
        <taxon>Fungi</taxon>
        <taxon>Dikarya</taxon>
        <taxon>Ascomycota</taxon>
        <taxon>Pezizomycotina</taxon>
        <taxon>Sordariomycetes</taxon>
        <taxon>Hypocreomycetidae</taxon>
        <taxon>Hypocreales</taxon>
        <taxon>Hypocreales incertae sedis</taxon>
        <taxon>Trichothecium</taxon>
    </lineage>
</organism>
<evidence type="ECO:0000313" key="2">
    <source>
        <dbReference type="Proteomes" id="UP001163324"/>
    </source>
</evidence>
<reference evidence="1" key="1">
    <citation type="submission" date="2022-10" db="EMBL/GenBank/DDBJ databases">
        <title>Complete Genome of Trichothecium roseum strain YXFP-22015, a Plant Pathogen Isolated from Citrus.</title>
        <authorList>
            <person name="Wang Y."/>
            <person name="Zhu L."/>
        </authorList>
    </citation>
    <scope>NUCLEOTIDE SEQUENCE</scope>
    <source>
        <strain evidence="1">YXFP-22015</strain>
    </source>
</reference>